<gene>
    <name evidence="4" type="ORF">ACFQ07_16180</name>
</gene>
<comment type="caution">
    <text evidence="4">The sequence shown here is derived from an EMBL/GenBank/DDBJ whole genome shotgun (WGS) entry which is preliminary data.</text>
</comment>
<feature type="non-terminal residue" evidence="4">
    <location>
        <position position="76"/>
    </location>
</feature>
<dbReference type="InterPro" id="IPR020806">
    <property type="entry name" value="PKS_PP-bd"/>
</dbReference>
<dbReference type="Gene3D" id="1.10.1200.10">
    <property type="entry name" value="ACP-like"/>
    <property type="match status" value="1"/>
</dbReference>
<evidence type="ECO:0000256" key="2">
    <source>
        <dbReference type="ARBA" id="ARBA00022553"/>
    </source>
</evidence>
<reference evidence="5" key="1">
    <citation type="journal article" date="2019" name="Int. J. Syst. Evol. Microbiol.">
        <title>The Global Catalogue of Microorganisms (GCM) 10K type strain sequencing project: providing services to taxonomists for standard genome sequencing and annotation.</title>
        <authorList>
            <consortium name="The Broad Institute Genomics Platform"/>
            <consortium name="The Broad Institute Genome Sequencing Center for Infectious Disease"/>
            <person name="Wu L."/>
            <person name="Ma J."/>
        </authorList>
    </citation>
    <scope>NUCLEOTIDE SEQUENCE [LARGE SCALE GENOMIC DNA]</scope>
    <source>
        <strain evidence="5">JCM 31696</strain>
    </source>
</reference>
<evidence type="ECO:0000256" key="1">
    <source>
        <dbReference type="ARBA" id="ARBA00022450"/>
    </source>
</evidence>
<dbReference type="PROSITE" id="PS50075">
    <property type="entry name" value="CARRIER"/>
    <property type="match status" value="1"/>
</dbReference>
<evidence type="ECO:0000313" key="4">
    <source>
        <dbReference type="EMBL" id="MFD0853777.1"/>
    </source>
</evidence>
<sequence>MHEDPELAATLALMVSEALGRDAAPEENFFDAGMDSAALVALHERISERLDADFPITELFAHPNLEALVGFVAASA</sequence>
<keyword evidence="2" id="KW-0597">Phosphoprotein</keyword>
<dbReference type="SUPFAM" id="SSF47336">
    <property type="entry name" value="ACP-like"/>
    <property type="match status" value="1"/>
</dbReference>
<organism evidence="4 5">
    <name type="scientific">Actinomadura adrarensis</name>
    <dbReference type="NCBI Taxonomy" id="1819600"/>
    <lineage>
        <taxon>Bacteria</taxon>
        <taxon>Bacillati</taxon>
        <taxon>Actinomycetota</taxon>
        <taxon>Actinomycetes</taxon>
        <taxon>Streptosporangiales</taxon>
        <taxon>Thermomonosporaceae</taxon>
        <taxon>Actinomadura</taxon>
    </lineage>
</organism>
<keyword evidence="5" id="KW-1185">Reference proteome</keyword>
<keyword evidence="1" id="KW-0596">Phosphopantetheine</keyword>
<evidence type="ECO:0000259" key="3">
    <source>
        <dbReference type="PROSITE" id="PS50075"/>
    </source>
</evidence>
<protein>
    <submittedName>
        <fullName evidence="4">Acyl carrier protein</fullName>
    </submittedName>
</protein>
<evidence type="ECO:0000313" key="5">
    <source>
        <dbReference type="Proteomes" id="UP001597083"/>
    </source>
</evidence>
<name>A0ABW3CJ22_9ACTN</name>
<feature type="domain" description="Carrier" evidence="3">
    <location>
        <begin position="1"/>
        <end position="76"/>
    </location>
</feature>
<proteinExistence type="predicted"/>
<dbReference type="SMART" id="SM00823">
    <property type="entry name" value="PKS_PP"/>
    <property type="match status" value="1"/>
</dbReference>
<dbReference type="InterPro" id="IPR009081">
    <property type="entry name" value="PP-bd_ACP"/>
</dbReference>
<dbReference type="Proteomes" id="UP001597083">
    <property type="component" value="Unassembled WGS sequence"/>
</dbReference>
<dbReference type="EMBL" id="JBHTIR010002438">
    <property type="protein sequence ID" value="MFD0853777.1"/>
    <property type="molecule type" value="Genomic_DNA"/>
</dbReference>
<dbReference type="Pfam" id="PF00550">
    <property type="entry name" value="PP-binding"/>
    <property type="match status" value="1"/>
</dbReference>
<dbReference type="InterPro" id="IPR036736">
    <property type="entry name" value="ACP-like_sf"/>
</dbReference>
<accession>A0ABW3CJ22</accession>